<evidence type="ECO:0000256" key="2">
    <source>
        <dbReference type="ARBA" id="ARBA00007242"/>
    </source>
</evidence>
<feature type="transmembrane region" description="Helical" evidence="12">
    <location>
        <begin position="639"/>
        <end position="661"/>
    </location>
</feature>
<dbReference type="PANTHER" id="PTHR24061">
    <property type="entry name" value="CALCIUM-SENSING RECEPTOR-RELATED"/>
    <property type="match status" value="1"/>
</dbReference>
<feature type="transmembrane region" description="Helical" evidence="12">
    <location>
        <begin position="797"/>
        <end position="817"/>
    </location>
</feature>
<dbReference type="InterPro" id="IPR038550">
    <property type="entry name" value="GPCR_3_9-Cys_sf"/>
</dbReference>
<feature type="transmembrane region" description="Helical" evidence="12">
    <location>
        <begin position="762"/>
        <end position="785"/>
    </location>
</feature>
<feature type="transmembrane region" description="Helical" evidence="12">
    <location>
        <begin position="717"/>
        <end position="736"/>
    </location>
</feature>
<dbReference type="SUPFAM" id="SSF53822">
    <property type="entry name" value="Periplasmic binding protein-like I"/>
    <property type="match status" value="1"/>
</dbReference>
<accession>H3A187</accession>
<comment type="similarity">
    <text evidence="2">Belongs to the G-protein coupled receptor 3 family.</text>
</comment>
<evidence type="ECO:0000256" key="10">
    <source>
        <dbReference type="ARBA" id="ARBA00023180"/>
    </source>
</evidence>
<dbReference type="Pfam" id="PF01094">
    <property type="entry name" value="ANF_receptor"/>
    <property type="match status" value="1"/>
</dbReference>
<dbReference type="Proteomes" id="UP000008672">
    <property type="component" value="Unassembled WGS sequence"/>
</dbReference>
<dbReference type="InterPro" id="IPR000337">
    <property type="entry name" value="GPCR_3"/>
</dbReference>
<keyword evidence="3" id="KW-1003">Cell membrane</keyword>
<evidence type="ECO:0000313" key="16">
    <source>
        <dbReference type="Proteomes" id="UP000008672"/>
    </source>
</evidence>
<dbReference type="InterPro" id="IPR017978">
    <property type="entry name" value="GPCR_3_C"/>
</dbReference>
<organism evidence="15 16">
    <name type="scientific">Latimeria chalumnae</name>
    <name type="common">Coelacanth</name>
    <dbReference type="NCBI Taxonomy" id="7897"/>
    <lineage>
        <taxon>Eukaryota</taxon>
        <taxon>Metazoa</taxon>
        <taxon>Chordata</taxon>
        <taxon>Craniata</taxon>
        <taxon>Vertebrata</taxon>
        <taxon>Euteleostomi</taxon>
        <taxon>Coelacanthiformes</taxon>
        <taxon>Coelacanthidae</taxon>
        <taxon>Latimeria</taxon>
    </lineage>
</organism>
<comment type="subcellular location">
    <subcellularLocation>
        <location evidence="1">Cell membrane</location>
        <topology evidence="1">Multi-pass membrane protein</topology>
    </subcellularLocation>
</comment>
<evidence type="ECO:0000256" key="4">
    <source>
        <dbReference type="ARBA" id="ARBA00022692"/>
    </source>
</evidence>
<sequence length="866" mass="96311">VRIHMLVMLGLSVLNSFIVCKLCKDPNEMCELRGNFNLPMLEKDADVIIGGLFPVHFRAAVPDLSYNHKPETSECEGFDFRAFRWVQTMIFTIEEINNNPTLLPNLTLGYKIVDTCDNTYLALQGAVTQVNGKEEVMSSGACDGIAGVPVIIGEAGSTQSITVARVVGPFRIPLISYFATCVCLSNKQEYPTFLRTVPSDLYQVRALAQLAKHFEWTWMGAIASDDDYGRYGIQLFTEQAKNNGVCIAFSATIPKVYSKQKIVDIVNELKKSTAKVIVVFTTEGEFYPLISEVVRQNITDKQWVASEAWITAALLSKTHLFGPLSGTIGFAIRSAEIPGLKEFLLKLKPSADPASSLVNMFWEELFHCKLQVSKTDANNRASLRNPCNGSEELEATSSIYTDVSQLRVSYNVYKAVYAVGHALHNLLSCSKGDQTSTNSNCEKPVQFQPWQLLQHLEEVRFQNQFGEEVHFDKNGDPVPSYDLINWQKDSRGEVQFVQVGHFDASSPLGQQLIIHEHKIVWSQGLTQVPESVCSKSCPAGYRKSVQEGEPICCFTCFPCAEGEISNETDSSECIKCPPDYWSNQEKSTCVPRHVEYLSYTDNMAIVLMAVAVLGACITTATAIIFYYHRNTPLVRANNSELSFLLLGSLLLCFLCSLTFLGQPSAWSCLTRHTAFGISFVLCISCLLTKTVVVLMAFKATLPGSSVIKWFGPLQQRAIIFLCTFIQVLICAIWVAVSPPKPLKNTMHQSAKIILQCDLGSDWAFYLMLGYIGLLSCICFVLAFLGRRLPNNFNEAKFITFSMLIFLIVWIAFIPAYVSSPGKYTVASEIFAILSSSFGMLLCIFAPKCYIILMKPEKNTKKGLMGK</sequence>
<dbReference type="Ensembl" id="ENSLACT00000003438.1">
    <property type="protein sequence ID" value="ENSLACP00000003408.1"/>
    <property type="gene ID" value="ENSLACG00000003042.1"/>
</dbReference>
<evidence type="ECO:0000256" key="7">
    <source>
        <dbReference type="ARBA" id="ARBA00023040"/>
    </source>
</evidence>
<keyword evidence="9" id="KW-0675">Receptor</keyword>
<keyword evidence="8 12" id="KW-0472">Membrane</keyword>
<dbReference type="InterPro" id="IPR017979">
    <property type="entry name" value="GPCR_3_CS"/>
</dbReference>
<evidence type="ECO:0000259" key="14">
    <source>
        <dbReference type="PROSITE" id="PS50259"/>
    </source>
</evidence>
<dbReference type="GeneTree" id="ENSGT01150000286997"/>
<dbReference type="CDD" id="cd15283">
    <property type="entry name" value="7tmC_V2R_pheromone"/>
    <property type="match status" value="1"/>
</dbReference>
<dbReference type="HOGENOM" id="CLU_005389_5_1_1"/>
<evidence type="ECO:0000256" key="11">
    <source>
        <dbReference type="ARBA" id="ARBA00023224"/>
    </source>
</evidence>
<dbReference type="EMBL" id="AFYH01007398">
    <property type="status" value="NOT_ANNOTATED_CDS"/>
    <property type="molecule type" value="Genomic_DNA"/>
</dbReference>
<keyword evidence="10" id="KW-0325">Glycoprotein</keyword>
<protein>
    <recommendedName>
        <fullName evidence="14">G-protein coupled receptors family 3 profile domain-containing protein</fullName>
    </recommendedName>
</protein>
<evidence type="ECO:0000256" key="13">
    <source>
        <dbReference type="SAM" id="SignalP"/>
    </source>
</evidence>
<evidence type="ECO:0000256" key="9">
    <source>
        <dbReference type="ARBA" id="ARBA00023170"/>
    </source>
</evidence>
<reference evidence="15" key="2">
    <citation type="submission" date="2025-08" db="UniProtKB">
        <authorList>
            <consortium name="Ensembl"/>
        </authorList>
    </citation>
    <scope>IDENTIFICATION</scope>
</reference>
<dbReference type="InParanoid" id="H3A187"/>
<keyword evidence="4 12" id="KW-0812">Transmembrane</keyword>
<keyword evidence="7" id="KW-0297">G-protein coupled receptor</keyword>
<dbReference type="PRINTS" id="PR00248">
    <property type="entry name" value="GPCRMGR"/>
</dbReference>
<dbReference type="InterPro" id="IPR011500">
    <property type="entry name" value="GPCR_3_9-Cys_dom"/>
</dbReference>
<dbReference type="GO" id="GO:0004930">
    <property type="term" value="F:G protein-coupled receptor activity"/>
    <property type="evidence" value="ECO:0007669"/>
    <property type="project" value="UniProtKB-KW"/>
</dbReference>
<dbReference type="Pfam" id="PF00003">
    <property type="entry name" value="7tm_3"/>
    <property type="match status" value="1"/>
</dbReference>
<dbReference type="FunFam" id="2.10.50.30:FF:000002">
    <property type="entry name" value="Vomeronasal 2 receptor, h1"/>
    <property type="match status" value="1"/>
</dbReference>
<feature type="chain" id="PRO_5003579145" description="G-protein coupled receptors family 3 profile domain-containing protein" evidence="13">
    <location>
        <begin position="24"/>
        <end position="866"/>
    </location>
</feature>
<dbReference type="PROSITE" id="PS50259">
    <property type="entry name" value="G_PROTEIN_RECEP_F3_4"/>
    <property type="match status" value="1"/>
</dbReference>
<dbReference type="Gene3D" id="3.40.50.2300">
    <property type="match status" value="2"/>
</dbReference>
<dbReference type="FunFam" id="3.40.50.2300:FF:000067">
    <property type="entry name" value="Olfactory receptor C family, h1"/>
    <property type="match status" value="1"/>
</dbReference>
<feature type="transmembrane region" description="Helical" evidence="12">
    <location>
        <begin position="829"/>
        <end position="852"/>
    </location>
</feature>
<dbReference type="OMA" id="WTKKQSQ"/>
<dbReference type="Pfam" id="PF07562">
    <property type="entry name" value="NCD3G"/>
    <property type="match status" value="1"/>
</dbReference>
<dbReference type="CDD" id="cd06364">
    <property type="entry name" value="PBP1_CaSR"/>
    <property type="match status" value="1"/>
</dbReference>
<dbReference type="AlphaFoldDB" id="H3A187"/>
<dbReference type="GO" id="GO:0005886">
    <property type="term" value="C:plasma membrane"/>
    <property type="evidence" value="ECO:0007669"/>
    <property type="project" value="UniProtKB-SubCell"/>
</dbReference>
<feature type="signal peptide" evidence="13">
    <location>
        <begin position="1"/>
        <end position="23"/>
    </location>
</feature>
<evidence type="ECO:0000256" key="1">
    <source>
        <dbReference type="ARBA" id="ARBA00004651"/>
    </source>
</evidence>
<evidence type="ECO:0000313" key="15">
    <source>
        <dbReference type="Ensembl" id="ENSLACP00000003408.1"/>
    </source>
</evidence>
<dbReference type="InterPro" id="IPR001828">
    <property type="entry name" value="ANF_lig-bd_rcpt"/>
</dbReference>
<evidence type="ECO:0000256" key="8">
    <source>
        <dbReference type="ARBA" id="ARBA00023136"/>
    </source>
</evidence>
<dbReference type="FunFam" id="3.40.50.2300:FF:000475">
    <property type="entry name" value="Olfactory receptor C family, g2"/>
    <property type="match status" value="1"/>
</dbReference>
<feature type="domain" description="G-protein coupled receptors family 3 profile" evidence="14">
    <location>
        <begin position="603"/>
        <end position="866"/>
    </location>
</feature>
<gene>
    <name evidence="15" type="primary">LOC102347125</name>
</gene>
<keyword evidence="6 12" id="KW-1133">Transmembrane helix</keyword>
<reference evidence="16" key="1">
    <citation type="submission" date="2011-08" db="EMBL/GenBank/DDBJ databases">
        <title>The draft genome of Latimeria chalumnae.</title>
        <authorList>
            <person name="Di Palma F."/>
            <person name="Alfoldi J."/>
            <person name="Johnson J."/>
            <person name="Berlin A."/>
            <person name="Gnerre S."/>
            <person name="Jaffe D."/>
            <person name="MacCallum I."/>
            <person name="Young S."/>
            <person name="Walker B.J."/>
            <person name="Lander E."/>
            <person name="Lindblad-Toh K."/>
        </authorList>
    </citation>
    <scope>NUCLEOTIDE SEQUENCE [LARGE SCALE GENOMIC DNA]</scope>
    <source>
        <strain evidence="16">Wild caught</strain>
    </source>
</reference>
<keyword evidence="11" id="KW-0807">Transducer</keyword>
<dbReference type="PRINTS" id="PR00592">
    <property type="entry name" value="CASENSINGR"/>
</dbReference>
<dbReference type="eggNOG" id="KOG1056">
    <property type="taxonomic scope" value="Eukaryota"/>
</dbReference>
<keyword evidence="5 13" id="KW-0732">Signal</keyword>
<feature type="transmembrane region" description="Helical" evidence="12">
    <location>
        <begin position="673"/>
        <end position="697"/>
    </location>
</feature>
<keyword evidence="16" id="KW-1185">Reference proteome</keyword>
<evidence type="ECO:0000256" key="5">
    <source>
        <dbReference type="ARBA" id="ARBA00022729"/>
    </source>
</evidence>
<dbReference type="PANTHER" id="PTHR24061:SF579">
    <property type="entry name" value="OLFACTORY RECEPTOR C FAMILY, U1"/>
    <property type="match status" value="1"/>
</dbReference>
<feature type="transmembrane region" description="Helical" evidence="12">
    <location>
        <begin position="603"/>
        <end position="627"/>
    </location>
</feature>
<reference evidence="15" key="3">
    <citation type="submission" date="2025-09" db="UniProtKB">
        <authorList>
            <consortium name="Ensembl"/>
        </authorList>
    </citation>
    <scope>IDENTIFICATION</scope>
</reference>
<proteinExistence type="inferred from homology"/>
<dbReference type="InterPro" id="IPR000068">
    <property type="entry name" value="GPCR_3_Ca_sens_rcpt-rel"/>
</dbReference>
<dbReference type="EMBL" id="AFYH01007399">
    <property type="status" value="NOT_ANNOTATED_CDS"/>
    <property type="molecule type" value="Genomic_DNA"/>
</dbReference>
<name>H3A187_LATCH</name>
<dbReference type="Gene3D" id="2.10.50.30">
    <property type="entry name" value="GPCR, family 3, nine cysteines domain"/>
    <property type="match status" value="1"/>
</dbReference>
<dbReference type="InterPro" id="IPR028082">
    <property type="entry name" value="Peripla_BP_I"/>
</dbReference>
<evidence type="ECO:0000256" key="3">
    <source>
        <dbReference type="ARBA" id="ARBA00022475"/>
    </source>
</evidence>
<dbReference type="PROSITE" id="PS00981">
    <property type="entry name" value="G_PROTEIN_RECEP_F3_3"/>
    <property type="match status" value="1"/>
</dbReference>
<evidence type="ECO:0000256" key="6">
    <source>
        <dbReference type="ARBA" id="ARBA00022989"/>
    </source>
</evidence>
<dbReference type="FunFam" id="3.40.50.2300:FF:000125">
    <property type="entry name" value="Vomeronasal 2, receptor 88"/>
    <property type="match status" value="1"/>
</dbReference>
<evidence type="ECO:0000256" key="12">
    <source>
        <dbReference type="SAM" id="Phobius"/>
    </source>
</evidence>